<organism evidence="5 6">
    <name type="scientific">Corynebacterium cystitidis DSM 20524</name>
    <dbReference type="NCBI Taxonomy" id="1121357"/>
    <lineage>
        <taxon>Bacteria</taxon>
        <taxon>Bacillati</taxon>
        <taxon>Actinomycetota</taxon>
        <taxon>Actinomycetes</taxon>
        <taxon>Mycobacteriales</taxon>
        <taxon>Corynebacteriaceae</taxon>
        <taxon>Corynebacterium</taxon>
    </lineage>
</organism>
<evidence type="ECO:0000256" key="3">
    <source>
        <dbReference type="SAM" id="SignalP"/>
    </source>
</evidence>
<feature type="signal peptide" evidence="3">
    <location>
        <begin position="1"/>
        <end position="28"/>
    </location>
</feature>
<dbReference type="EMBL" id="FOGQ01000010">
    <property type="protein sequence ID" value="SES17737.1"/>
    <property type="molecule type" value="Genomic_DNA"/>
</dbReference>
<keyword evidence="2" id="KW-1133">Transmembrane helix</keyword>
<dbReference type="Proteomes" id="UP000198929">
    <property type="component" value="Unassembled WGS sequence"/>
</dbReference>
<evidence type="ECO:0000313" key="6">
    <source>
        <dbReference type="Proteomes" id="UP000198929"/>
    </source>
</evidence>
<sequence length="566" mass="59764">MRTSLRTMITLVASLAVLAGLSAPQANAAVHNLCKEVGSYGCLAFSGYRPYTNTWADTRYYGGVHNCTRYVAYRLAKGGVPDQGTWGNAYEWWHRAPGAKNNTPAVGAIAYWSSDWTSRHWGHSYGHVGVVEKVNADGSIEVTWDSYGDNINVRQVVSGNHLPTGYIHADNAAIKRSGGIVDTPPAPQPVKDGDTIAYKGHVYRVAGGAPIYVTNFDHVSGSRNVRAVNDAEWNKLRKYPKDGTIIRGTQPGHKFTNSVFVIAGGAPIYVSNWDHIGGGKPYIDVDLATIFRADHGYPYDRLRARPANDTFLFAGGDGAVSSRTVYVVQGGAPIPVGDWNHIGGPRPLVTVDSRAIDNAGGEGAWQFLNKYPSDGTIIQGRKPGDPLHGTTYVMAGGAPIYISNWDNIGGEKTAYWVDLEAIKRAGTAPVWNNLRVNPADGTQLKAHKTGKGYVVKGGVPVAQDKSGDKAVTVDHVAIDRAGQAAPYHHLKAEVKPAPSPAPTPAPAPEPGPSGEDPQPAPQSDAPSGAASSEGGIIAGVIALITVIAALVGLPALVGGTGVALPF</sequence>
<keyword evidence="2" id="KW-0472">Membrane</keyword>
<evidence type="ECO:0000256" key="2">
    <source>
        <dbReference type="SAM" id="Phobius"/>
    </source>
</evidence>
<gene>
    <name evidence="5" type="ORF">SAMN05661109_02125</name>
</gene>
<dbReference type="Gene3D" id="3.90.1720.10">
    <property type="entry name" value="endopeptidase domain like (from Nostoc punctiforme)"/>
    <property type="match status" value="1"/>
</dbReference>
<feature type="chain" id="PRO_5011497771" evidence="3">
    <location>
        <begin position="29"/>
        <end position="566"/>
    </location>
</feature>
<accession>A0A1H9V939</accession>
<dbReference type="RefSeq" id="WP_269457277.1">
    <property type="nucleotide sequence ID" value="NZ_CP047199.1"/>
</dbReference>
<evidence type="ECO:0000259" key="4">
    <source>
        <dbReference type="PROSITE" id="PS50911"/>
    </source>
</evidence>
<protein>
    <submittedName>
        <fullName evidence="5">CHAP domain-containing protein</fullName>
    </submittedName>
</protein>
<proteinExistence type="predicted"/>
<dbReference type="InterPro" id="IPR038765">
    <property type="entry name" value="Papain-like_cys_pep_sf"/>
</dbReference>
<dbReference type="SUPFAM" id="SSF54001">
    <property type="entry name" value="Cysteine proteinases"/>
    <property type="match status" value="1"/>
</dbReference>
<dbReference type="Pfam" id="PF05257">
    <property type="entry name" value="CHAP"/>
    <property type="match status" value="1"/>
</dbReference>
<keyword evidence="6" id="KW-1185">Reference proteome</keyword>
<name>A0A1H9V939_9CORY</name>
<dbReference type="AlphaFoldDB" id="A0A1H9V939"/>
<evidence type="ECO:0000256" key="1">
    <source>
        <dbReference type="SAM" id="MobiDB-lite"/>
    </source>
</evidence>
<feature type="transmembrane region" description="Helical" evidence="2">
    <location>
        <begin position="536"/>
        <end position="564"/>
    </location>
</feature>
<keyword evidence="2" id="KW-0812">Transmembrane</keyword>
<feature type="region of interest" description="Disordered" evidence="1">
    <location>
        <begin position="494"/>
        <end position="531"/>
    </location>
</feature>
<feature type="domain" description="Peptidase C51" evidence="4">
    <location>
        <begin position="42"/>
        <end position="168"/>
    </location>
</feature>
<reference evidence="6" key="1">
    <citation type="submission" date="2016-10" db="EMBL/GenBank/DDBJ databases">
        <authorList>
            <person name="Varghese N."/>
            <person name="Submissions S."/>
        </authorList>
    </citation>
    <scope>NUCLEOTIDE SEQUENCE [LARGE SCALE GENOMIC DNA]</scope>
    <source>
        <strain evidence="6">DSM 20524</strain>
    </source>
</reference>
<dbReference type="PROSITE" id="PS50911">
    <property type="entry name" value="CHAP"/>
    <property type="match status" value="1"/>
</dbReference>
<evidence type="ECO:0000313" key="5">
    <source>
        <dbReference type="EMBL" id="SES17737.1"/>
    </source>
</evidence>
<dbReference type="InterPro" id="IPR007921">
    <property type="entry name" value="CHAP_dom"/>
</dbReference>
<feature type="compositionally biased region" description="Pro residues" evidence="1">
    <location>
        <begin position="497"/>
        <end position="511"/>
    </location>
</feature>
<keyword evidence="3" id="KW-0732">Signal</keyword>